<gene>
    <name evidence="1" type="ORF">KCV03_g370</name>
</gene>
<feature type="non-terminal residue" evidence="1">
    <location>
        <position position="155"/>
    </location>
</feature>
<name>A0A9P8GSP5_AURME</name>
<reference evidence="1" key="1">
    <citation type="journal article" date="2021" name="J Fungi (Basel)">
        <title>Virulence traits and population genomics of the black yeast Aureobasidium melanogenum.</title>
        <authorList>
            <person name="Cernosa A."/>
            <person name="Sun X."/>
            <person name="Gostincar C."/>
            <person name="Fang C."/>
            <person name="Gunde-Cimerman N."/>
            <person name="Song Z."/>
        </authorList>
    </citation>
    <scope>NUCLEOTIDE SEQUENCE</scope>
    <source>
        <strain evidence="1">EXF-8016</strain>
    </source>
</reference>
<evidence type="ECO:0000313" key="2">
    <source>
        <dbReference type="Proteomes" id="UP000767238"/>
    </source>
</evidence>
<reference evidence="1" key="2">
    <citation type="submission" date="2021-08" db="EMBL/GenBank/DDBJ databases">
        <authorList>
            <person name="Gostincar C."/>
            <person name="Sun X."/>
            <person name="Song Z."/>
            <person name="Gunde-Cimerman N."/>
        </authorList>
    </citation>
    <scope>NUCLEOTIDE SEQUENCE</scope>
    <source>
        <strain evidence="1">EXF-8016</strain>
    </source>
</reference>
<protein>
    <submittedName>
        <fullName evidence="1">Uncharacterized protein</fullName>
    </submittedName>
</protein>
<dbReference type="Proteomes" id="UP000767238">
    <property type="component" value="Unassembled WGS sequence"/>
</dbReference>
<dbReference type="AlphaFoldDB" id="A0A9P8GSP5"/>
<accession>A0A9P8GSP5</accession>
<comment type="caution">
    <text evidence="1">The sequence shown here is derived from an EMBL/GenBank/DDBJ whole genome shotgun (WGS) entry which is preliminary data.</text>
</comment>
<sequence>MDLSGLNDLALGFGAIDIPRPNWKSEAKTSRWLEGRRVVFQRTGRLGREERELADTARHSVFHNEKGKSLGAIASQGHSAWHKCITNIIQVPDKLNPYTQKLAQGRGTGTVRLVRSVLPIPTRPLRVRIALTENMLLCKSIVVQGYPRINNSDIS</sequence>
<proteinExistence type="predicted"/>
<evidence type="ECO:0000313" key="1">
    <source>
        <dbReference type="EMBL" id="KAH0237690.1"/>
    </source>
</evidence>
<dbReference type="EMBL" id="JAHFYH010000001">
    <property type="protein sequence ID" value="KAH0237690.1"/>
    <property type="molecule type" value="Genomic_DNA"/>
</dbReference>
<organism evidence="1 2">
    <name type="scientific">Aureobasidium melanogenum</name>
    <name type="common">Aureobasidium pullulans var. melanogenum</name>
    <dbReference type="NCBI Taxonomy" id="46634"/>
    <lineage>
        <taxon>Eukaryota</taxon>
        <taxon>Fungi</taxon>
        <taxon>Dikarya</taxon>
        <taxon>Ascomycota</taxon>
        <taxon>Pezizomycotina</taxon>
        <taxon>Dothideomycetes</taxon>
        <taxon>Dothideomycetidae</taxon>
        <taxon>Dothideales</taxon>
        <taxon>Saccotheciaceae</taxon>
        <taxon>Aureobasidium</taxon>
    </lineage>
</organism>